<protein>
    <submittedName>
        <fullName evidence="1">Peptidyl-prolyl cis-trans isomerase</fullName>
    </submittedName>
</protein>
<name>A0ABY3YI71_9FLAO</name>
<keyword evidence="2" id="KW-1185">Reference proteome</keyword>
<reference evidence="1 2" key="1">
    <citation type="journal article" date="2018" name="Int. J. Syst. Evol. Microbiol.">
        <title>Zhouia spongiae sp. nov., isolated from a marine sponge.</title>
        <authorList>
            <person name="Zhuang L."/>
            <person name="Lin B."/>
            <person name="Qin F."/>
            <person name="Luo L."/>
        </authorList>
    </citation>
    <scope>NUCLEOTIDE SEQUENCE [LARGE SCALE GENOMIC DNA]</scope>
    <source>
        <strain evidence="1 2">HN-Y44</strain>
    </source>
</reference>
<dbReference type="PROSITE" id="PS51257">
    <property type="entry name" value="PROKAR_LIPOPROTEIN"/>
    <property type="match status" value="1"/>
</dbReference>
<dbReference type="SUPFAM" id="SSF109998">
    <property type="entry name" value="Triger factor/SurA peptide-binding domain-like"/>
    <property type="match status" value="1"/>
</dbReference>
<accession>A0ABY3YI71</accession>
<sequence length="286" mass="33555">MMNRLKAITLFTILLLTASCQFLRKEEEGTIIAKVNDDYLLEKDIRGLVGENLSAEDSINIVTNYINNWATTKLLLQKARINLPEDKTLAFEELVNQYRADLYINAYKEALVTKSMDTAITKGELEQYYQQNKDNFKLNEELIQLRYVSVPNDYNQIDELKERFNRFDAEDRKLLHGQSLQFKSFSLNDSAWVKVSDVIQKIPVITSENKNEYLKKSQKIQLTDSLGVYLVAVNDVLERNDMSPLSYIEPTLRQILLNKRKLEFIRRLEKDLIDEAYKKKQYKIYE</sequence>
<evidence type="ECO:0000313" key="2">
    <source>
        <dbReference type="Proteomes" id="UP000829476"/>
    </source>
</evidence>
<dbReference type="EMBL" id="CP094326">
    <property type="protein sequence ID" value="UNY97418.1"/>
    <property type="molecule type" value="Genomic_DNA"/>
</dbReference>
<dbReference type="InterPro" id="IPR027304">
    <property type="entry name" value="Trigger_fact/SurA_dom_sf"/>
</dbReference>
<dbReference type="Proteomes" id="UP000829476">
    <property type="component" value="Chromosome"/>
</dbReference>
<organism evidence="1 2">
    <name type="scientific">Zhouia spongiae</name>
    <dbReference type="NCBI Taxonomy" id="2202721"/>
    <lineage>
        <taxon>Bacteria</taxon>
        <taxon>Pseudomonadati</taxon>
        <taxon>Bacteroidota</taxon>
        <taxon>Flavobacteriia</taxon>
        <taxon>Flavobacteriales</taxon>
        <taxon>Flavobacteriaceae</taxon>
        <taxon>Zhouia</taxon>
    </lineage>
</organism>
<dbReference type="GO" id="GO:0016853">
    <property type="term" value="F:isomerase activity"/>
    <property type="evidence" value="ECO:0007669"/>
    <property type="project" value="UniProtKB-KW"/>
</dbReference>
<dbReference type="RefSeq" id="WP_242935831.1">
    <property type="nucleotide sequence ID" value="NZ_CP094326.1"/>
</dbReference>
<evidence type="ECO:0000313" key="1">
    <source>
        <dbReference type="EMBL" id="UNY97418.1"/>
    </source>
</evidence>
<gene>
    <name evidence="1" type="ORF">MQE36_09960</name>
</gene>
<proteinExistence type="predicted"/>
<keyword evidence="1" id="KW-0413">Isomerase</keyword>